<evidence type="ECO:0000256" key="2">
    <source>
        <dbReference type="ARBA" id="ARBA00006573"/>
    </source>
</evidence>
<proteinExistence type="inferred from homology"/>
<organism evidence="4 5">
    <name type="scientific">Sporomusa termitida</name>
    <dbReference type="NCBI Taxonomy" id="2377"/>
    <lineage>
        <taxon>Bacteria</taxon>
        <taxon>Bacillati</taxon>
        <taxon>Bacillota</taxon>
        <taxon>Negativicutes</taxon>
        <taxon>Selenomonadales</taxon>
        <taxon>Sporomusaceae</taxon>
        <taxon>Sporomusa</taxon>
    </lineage>
</organism>
<dbReference type="OrthoDB" id="1683648at2"/>
<keyword evidence="3" id="KW-0749">Sporulation</keyword>
<evidence type="ECO:0000313" key="4">
    <source>
        <dbReference type="EMBL" id="QDR83230.1"/>
    </source>
</evidence>
<protein>
    <submittedName>
        <fullName evidence="4">Small, acid-soluble spore protein H</fullName>
    </submittedName>
</protein>
<gene>
    <name evidence="4" type="primary">sspH</name>
    <name evidence="4" type="ORF">SPTER_47120</name>
</gene>
<dbReference type="Proteomes" id="UP000320776">
    <property type="component" value="Chromosome"/>
</dbReference>
<dbReference type="GO" id="GO:0030436">
    <property type="term" value="P:asexual sporulation"/>
    <property type="evidence" value="ECO:0007669"/>
    <property type="project" value="InterPro"/>
</dbReference>
<dbReference type="NCBIfam" id="TIGR02861">
    <property type="entry name" value="SASP_H"/>
    <property type="match status" value="1"/>
</dbReference>
<sequence>MKATRAEEILKSQEIIGVKYRNNDVWIESVDKERSTAYVTYLEQHNTVHVAIGQLEETGPVKPQ</sequence>
<dbReference type="AlphaFoldDB" id="A0A517E0V3"/>
<evidence type="ECO:0000256" key="1">
    <source>
        <dbReference type="ARBA" id="ARBA00004288"/>
    </source>
</evidence>
<comment type="similarity">
    <text evidence="2">Belongs to the SspH family.</text>
</comment>
<accession>A0A517E0V3</accession>
<evidence type="ECO:0000256" key="3">
    <source>
        <dbReference type="ARBA" id="ARBA00022969"/>
    </source>
</evidence>
<dbReference type="Pfam" id="PF08141">
    <property type="entry name" value="SspH"/>
    <property type="match status" value="1"/>
</dbReference>
<name>A0A517E0V3_9FIRM</name>
<dbReference type="InterPro" id="IPR012610">
    <property type="entry name" value="SASP_SspH"/>
</dbReference>
<dbReference type="GO" id="GO:0042601">
    <property type="term" value="C:endospore-forming forespore"/>
    <property type="evidence" value="ECO:0007669"/>
    <property type="project" value="InterPro"/>
</dbReference>
<comment type="subcellular location">
    <subcellularLocation>
        <location evidence="1">Spore core</location>
    </subcellularLocation>
</comment>
<dbReference type="RefSeq" id="WP_144352533.1">
    <property type="nucleotide sequence ID" value="NZ_CP036259.1"/>
</dbReference>
<dbReference type="KEGG" id="sted:SPTER_47120"/>
<reference evidence="4 5" key="1">
    <citation type="submission" date="2019-02" db="EMBL/GenBank/DDBJ databases">
        <title>Closed genome of Sporomusa termitida DSM 4440.</title>
        <authorList>
            <person name="Poehlein A."/>
            <person name="Daniel R."/>
        </authorList>
    </citation>
    <scope>NUCLEOTIDE SEQUENCE [LARGE SCALE GENOMIC DNA]</scope>
    <source>
        <strain evidence="4 5">DSM 4440</strain>
    </source>
</reference>
<evidence type="ECO:0000313" key="5">
    <source>
        <dbReference type="Proteomes" id="UP000320776"/>
    </source>
</evidence>
<dbReference type="EMBL" id="CP036259">
    <property type="protein sequence ID" value="QDR83230.1"/>
    <property type="molecule type" value="Genomic_DNA"/>
</dbReference>
<dbReference type="GO" id="GO:0030435">
    <property type="term" value="P:sporulation resulting in formation of a cellular spore"/>
    <property type="evidence" value="ECO:0007669"/>
    <property type="project" value="UniProtKB-KW"/>
</dbReference>
<keyword evidence="5" id="KW-1185">Reference proteome</keyword>